<feature type="region of interest" description="Disordered" evidence="1">
    <location>
        <begin position="323"/>
        <end position="376"/>
    </location>
</feature>
<accession>A0ABR3PVU6</accession>
<reference evidence="3 4" key="1">
    <citation type="submission" date="2023-08" db="EMBL/GenBank/DDBJ databases">
        <title>Annotated Genome Sequence of Vanrija albida AlHP1.</title>
        <authorList>
            <person name="Herzog R."/>
        </authorList>
    </citation>
    <scope>NUCLEOTIDE SEQUENCE [LARGE SCALE GENOMIC DNA]</scope>
    <source>
        <strain evidence="3 4">AlHP1</strain>
    </source>
</reference>
<evidence type="ECO:0000313" key="4">
    <source>
        <dbReference type="Proteomes" id="UP001565368"/>
    </source>
</evidence>
<feature type="compositionally biased region" description="Acidic residues" evidence="1">
    <location>
        <begin position="169"/>
        <end position="180"/>
    </location>
</feature>
<dbReference type="Proteomes" id="UP001565368">
    <property type="component" value="Unassembled WGS sequence"/>
</dbReference>
<name>A0ABR3PVU6_9TREE</name>
<organism evidence="3 4">
    <name type="scientific">Vanrija albida</name>
    <dbReference type="NCBI Taxonomy" id="181172"/>
    <lineage>
        <taxon>Eukaryota</taxon>
        <taxon>Fungi</taxon>
        <taxon>Dikarya</taxon>
        <taxon>Basidiomycota</taxon>
        <taxon>Agaricomycotina</taxon>
        <taxon>Tremellomycetes</taxon>
        <taxon>Trichosporonales</taxon>
        <taxon>Trichosporonaceae</taxon>
        <taxon>Vanrija</taxon>
    </lineage>
</organism>
<dbReference type="EMBL" id="JBBXJM010000006">
    <property type="protein sequence ID" value="KAL1406252.1"/>
    <property type="molecule type" value="Genomic_DNA"/>
</dbReference>
<proteinExistence type="predicted"/>
<sequence>MLFTLPLLALAALASPVLAQDEAEWVPSLPGISSVDAQPNTSSLKRQRYICPPGTQYCSARTCAPVGTMCCNAAIYCPAGTYCLVNGRCCPVGKLCYADGSQRPSPPPTKPSAPSQPPTKPSAPSQPPTKPSAPSKPPTPGPSNNPNPNPKPPTKSSGMNGQRRRTVDLEDEIEWEESWETEVSCDPSEKGKKINATGTATWTITNEIMGVAFSTSVDTDEGASADVGFTYKPGGEDSGVELEQTFGFESPGPEAGANATYDGIATGCAITYKYAVKWTQGVVSQETELSYTIPEIMKRAAASGFKINKIEVFASVEEMNAAEEAKPPTLPSAGTTAPPGGSASAVPSDTYTTKPNGKVCKVKPTAGASARRRSHL</sequence>
<comment type="caution">
    <text evidence="3">The sequence shown here is derived from an EMBL/GenBank/DDBJ whole genome shotgun (WGS) entry which is preliminary data.</text>
</comment>
<feature type="compositionally biased region" description="Polar residues" evidence="1">
    <location>
        <begin position="345"/>
        <end position="355"/>
    </location>
</feature>
<keyword evidence="2" id="KW-0732">Signal</keyword>
<evidence type="ECO:0000256" key="1">
    <source>
        <dbReference type="SAM" id="MobiDB-lite"/>
    </source>
</evidence>
<keyword evidence="4" id="KW-1185">Reference proteome</keyword>
<evidence type="ECO:0000313" key="3">
    <source>
        <dbReference type="EMBL" id="KAL1406252.1"/>
    </source>
</evidence>
<feature type="signal peptide" evidence="2">
    <location>
        <begin position="1"/>
        <end position="19"/>
    </location>
</feature>
<dbReference type="RefSeq" id="XP_069206196.1">
    <property type="nucleotide sequence ID" value="XM_069356355.1"/>
</dbReference>
<feature type="compositionally biased region" description="Pro residues" evidence="1">
    <location>
        <begin position="104"/>
        <end position="153"/>
    </location>
</feature>
<feature type="chain" id="PRO_5046932797" description="Granulins domain-containing protein" evidence="2">
    <location>
        <begin position="20"/>
        <end position="376"/>
    </location>
</feature>
<feature type="region of interest" description="Disordered" evidence="1">
    <location>
        <begin position="100"/>
        <end position="192"/>
    </location>
</feature>
<gene>
    <name evidence="3" type="ORF">Q8F55_007946</name>
</gene>
<evidence type="ECO:0000256" key="2">
    <source>
        <dbReference type="SAM" id="SignalP"/>
    </source>
</evidence>
<dbReference type="GeneID" id="95988989"/>
<protein>
    <recommendedName>
        <fullName evidence="5">Granulins domain-containing protein</fullName>
    </recommendedName>
</protein>
<evidence type="ECO:0008006" key="5">
    <source>
        <dbReference type="Google" id="ProtNLM"/>
    </source>
</evidence>